<gene>
    <name evidence="2" type="ORF">CEXT_299951</name>
</gene>
<dbReference type="AlphaFoldDB" id="A0AAV4X2I9"/>
<keyword evidence="1" id="KW-0472">Membrane</keyword>
<accession>A0AAV4X2I9</accession>
<name>A0AAV4X2I9_CAEEX</name>
<dbReference type="EMBL" id="BPLR01017186">
    <property type="protein sequence ID" value="GIY89322.1"/>
    <property type="molecule type" value="Genomic_DNA"/>
</dbReference>
<feature type="transmembrane region" description="Helical" evidence="1">
    <location>
        <begin position="105"/>
        <end position="126"/>
    </location>
</feature>
<organism evidence="2 3">
    <name type="scientific">Caerostris extrusa</name>
    <name type="common">Bark spider</name>
    <name type="synonym">Caerostris bankana</name>
    <dbReference type="NCBI Taxonomy" id="172846"/>
    <lineage>
        <taxon>Eukaryota</taxon>
        <taxon>Metazoa</taxon>
        <taxon>Ecdysozoa</taxon>
        <taxon>Arthropoda</taxon>
        <taxon>Chelicerata</taxon>
        <taxon>Arachnida</taxon>
        <taxon>Araneae</taxon>
        <taxon>Araneomorphae</taxon>
        <taxon>Entelegynae</taxon>
        <taxon>Araneoidea</taxon>
        <taxon>Araneidae</taxon>
        <taxon>Caerostris</taxon>
    </lineage>
</organism>
<dbReference type="Proteomes" id="UP001054945">
    <property type="component" value="Unassembled WGS sequence"/>
</dbReference>
<keyword evidence="1" id="KW-1133">Transmembrane helix</keyword>
<evidence type="ECO:0000256" key="1">
    <source>
        <dbReference type="SAM" id="Phobius"/>
    </source>
</evidence>
<proteinExistence type="predicted"/>
<keyword evidence="3" id="KW-1185">Reference proteome</keyword>
<protein>
    <submittedName>
        <fullName evidence="2">Uncharacterized protein</fullName>
    </submittedName>
</protein>
<sequence>MHLSRLIGPNFPFHLYDRLVASEAGAETDPGVRPHLHTHTPNCVNYFAFYSSVSHSAPTLFPPDALCWTERNQGTLVLQQRTQSHADGWGVQSTLEGGLIRKEKLFWWLLLPAPLPSMEILIFLLLGGGVSRFYDAQKGQFLYDYQVYST</sequence>
<reference evidence="2 3" key="1">
    <citation type="submission" date="2021-06" db="EMBL/GenBank/DDBJ databases">
        <title>Caerostris extrusa draft genome.</title>
        <authorList>
            <person name="Kono N."/>
            <person name="Arakawa K."/>
        </authorList>
    </citation>
    <scope>NUCLEOTIDE SEQUENCE [LARGE SCALE GENOMIC DNA]</scope>
</reference>
<evidence type="ECO:0000313" key="2">
    <source>
        <dbReference type="EMBL" id="GIY89322.1"/>
    </source>
</evidence>
<keyword evidence="1" id="KW-0812">Transmembrane</keyword>
<evidence type="ECO:0000313" key="3">
    <source>
        <dbReference type="Proteomes" id="UP001054945"/>
    </source>
</evidence>
<comment type="caution">
    <text evidence="2">The sequence shown here is derived from an EMBL/GenBank/DDBJ whole genome shotgun (WGS) entry which is preliminary data.</text>
</comment>